<reference evidence="2" key="1">
    <citation type="submission" date="2011-11" db="EMBL/GenBank/DDBJ databases">
        <title>The Genome Sequence of Fusarium oxysporum Cotton.</title>
        <authorList>
            <consortium name="The Broad Institute Genome Sequencing Platform"/>
            <person name="Ma L.-J."/>
            <person name="Gale L.R."/>
            <person name="Schwartz D.C."/>
            <person name="Zhou S."/>
            <person name="Corby-Kistler H."/>
            <person name="Young S.K."/>
            <person name="Zeng Q."/>
            <person name="Gargeya S."/>
            <person name="Fitzgerald M."/>
            <person name="Haas B."/>
            <person name="Abouelleil A."/>
            <person name="Alvarado L."/>
            <person name="Arachchi H.M."/>
            <person name="Berlin A."/>
            <person name="Brown A."/>
            <person name="Chapman S.B."/>
            <person name="Chen Z."/>
            <person name="Dunbar C."/>
            <person name="Freedman E."/>
            <person name="Gearin G."/>
            <person name="Goldberg J."/>
            <person name="Griggs A."/>
            <person name="Gujja S."/>
            <person name="Heiman D."/>
            <person name="Howarth C."/>
            <person name="Larson L."/>
            <person name="Lui A."/>
            <person name="MacDonald P.J.P."/>
            <person name="Montmayeur A."/>
            <person name="Murphy C."/>
            <person name="Neiman D."/>
            <person name="Pearson M."/>
            <person name="Priest M."/>
            <person name="Roberts A."/>
            <person name="Saif S."/>
            <person name="Shea T."/>
            <person name="Shenoy N."/>
            <person name="Sisk P."/>
            <person name="Stolte C."/>
            <person name="Sykes S."/>
            <person name="Wortman J."/>
            <person name="Nusbaum C."/>
            <person name="Birren B."/>
        </authorList>
    </citation>
    <scope>NUCLEOTIDE SEQUENCE [LARGE SCALE GENOMIC DNA]</scope>
    <source>
        <strain evidence="2">25433</strain>
    </source>
</reference>
<protein>
    <submittedName>
        <fullName evidence="2">Uncharacterized protein</fullName>
    </submittedName>
</protein>
<evidence type="ECO:0000313" key="2">
    <source>
        <dbReference type="EMBL" id="EXM13014.1"/>
    </source>
</evidence>
<feature type="region of interest" description="Disordered" evidence="1">
    <location>
        <begin position="160"/>
        <end position="186"/>
    </location>
</feature>
<dbReference type="OrthoDB" id="5324651at2759"/>
<dbReference type="Proteomes" id="UP000030701">
    <property type="component" value="Unassembled WGS sequence"/>
</dbReference>
<feature type="compositionally biased region" description="Acidic residues" evidence="1">
    <location>
        <begin position="160"/>
        <end position="169"/>
    </location>
</feature>
<reference evidence="2" key="2">
    <citation type="submission" date="2014-03" db="EMBL/GenBank/DDBJ databases">
        <title>The Genome Annotation of Fusarium oxysporum Cotton.</title>
        <authorList>
            <consortium name="The Broad Institute Genomics Platform"/>
            <person name="Ma L.-J."/>
            <person name="Corby-Kistler H."/>
            <person name="Broz K."/>
            <person name="Gale L.R."/>
            <person name="Jonkers W."/>
            <person name="O'Donnell K."/>
            <person name="Ploetz R."/>
            <person name="Steinberg C."/>
            <person name="Schwartz D.C."/>
            <person name="VanEtten H."/>
            <person name="Zhou S."/>
            <person name="Young S.K."/>
            <person name="Zeng Q."/>
            <person name="Gargeya S."/>
            <person name="Fitzgerald M."/>
            <person name="Abouelleil A."/>
            <person name="Alvarado L."/>
            <person name="Chapman S.B."/>
            <person name="Gainer-Dewar J."/>
            <person name="Goldberg J."/>
            <person name="Griggs A."/>
            <person name="Gujja S."/>
            <person name="Hansen M."/>
            <person name="Howarth C."/>
            <person name="Imamovic A."/>
            <person name="Ireland A."/>
            <person name="Larimer J."/>
            <person name="McCowan C."/>
            <person name="Murphy C."/>
            <person name="Pearson M."/>
            <person name="Poon T.W."/>
            <person name="Priest M."/>
            <person name="Roberts A."/>
            <person name="Saif S."/>
            <person name="Shea T."/>
            <person name="Sykes S."/>
            <person name="Wortman J."/>
            <person name="Nusbaum C."/>
            <person name="Birren B."/>
        </authorList>
    </citation>
    <scope>NUCLEOTIDE SEQUENCE</scope>
    <source>
        <strain evidence="2">25433</strain>
    </source>
</reference>
<sequence length="422" mass="47968">MAAYCYESNAQDVLCDDPVEYCSCVVMVDNHGRCGICDRLCPDEKAIYLALRDIELICELGRKWAKKTKHHSGTIKRTLASIEDRPDVKVLVDQYGMDTLQSVVKRLLKNGVFTSERIAQKRFPGLTIAIGEEETMSTEPAEVTQEKSDWEILVAAEAPEEASVEIPDEEPAKASEEESSIEEAPYPEEVCKTPVKETKSLEIEEACGDCAQKEQNTICLPFSSQHKLIVHLQEVLEGACFAYGRRNLAGLLRERGWDCVESVPLTTWMNELMDLQQTSDRQLSRGLLQSIAEIQDIAFKRTRIGWSRMKKFLDDAVELTEILEAKEYGEIITQVRLDIGKTIEGLSREEQEAQRQGEKKLQLIAEERRKLDEREAEIRNDEEKRIKECQRSAESEVKKVLDEGNQALERAAFFLSLETKES</sequence>
<dbReference type="EMBL" id="KK035339">
    <property type="protein sequence ID" value="EXM13014.1"/>
    <property type="molecule type" value="Genomic_DNA"/>
</dbReference>
<dbReference type="HOGENOM" id="CLU_033910_0_0_1"/>
<gene>
    <name evidence="2" type="ORF">FOTG_18521</name>
</gene>
<proteinExistence type="predicted"/>
<name>X0KHB6_FUSOX</name>
<dbReference type="AlphaFoldDB" id="X0KHB6"/>
<accession>X0KHB6</accession>
<organism evidence="2">
    <name type="scientific">Fusarium oxysporum f. sp. vasinfectum 25433</name>
    <dbReference type="NCBI Taxonomy" id="1089449"/>
    <lineage>
        <taxon>Eukaryota</taxon>
        <taxon>Fungi</taxon>
        <taxon>Dikarya</taxon>
        <taxon>Ascomycota</taxon>
        <taxon>Pezizomycotina</taxon>
        <taxon>Sordariomycetes</taxon>
        <taxon>Hypocreomycetidae</taxon>
        <taxon>Hypocreales</taxon>
        <taxon>Nectriaceae</taxon>
        <taxon>Fusarium</taxon>
        <taxon>Fusarium oxysporum species complex</taxon>
    </lineage>
</organism>
<evidence type="ECO:0000256" key="1">
    <source>
        <dbReference type="SAM" id="MobiDB-lite"/>
    </source>
</evidence>